<dbReference type="PANTHER" id="PTHR24276">
    <property type="entry name" value="POLYSERASE-RELATED"/>
    <property type="match status" value="1"/>
</dbReference>
<dbReference type="RefSeq" id="WP_258347816.1">
    <property type="nucleotide sequence ID" value="NZ_BAAAYK010000038.1"/>
</dbReference>
<feature type="chain" id="PRO_5046650479" evidence="4">
    <location>
        <begin position="35"/>
        <end position="274"/>
    </location>
</feature>
<dbReference type="InterPro" id="IPR050430">
    <property type="entry name" value="Peptidase_S1"/>
</dbReference>
<dbReference type="Proteomes" id="UP001500483">
    <property type="component" value="Unassembled WGS sequence"/>
</dbReference>
<dbReference type="SUPFAM" id="SSF50494">
    <property type="entry name" value="Trypsin-like serine proteases"/>
    <property type="match status" value="1"/>
</dbReference>
<comment type="similarity">
    <text evidence="1">Belongs to the peptidase S1 family.</text>
</comment>
<evidence type="ECO:0000313" key="7">
    <source>
        <dbReference type="Proteomes" id="UP001500483"/>
    </source>
</evidence>
<dbReference type="PROSITE" id="PS00135">
    <property type="entry name" value="TRYPSIN_SER"/>
    <property type="match status" value="1"/>
</dbReference>
<dbReference type="Pfam" id="PF00089">
    <property type="entry name" value="Trypsin"/>
    <property type="match status" value="1"/>
</dbReference>
<feature type="signal peptide" evidence="4">
    <location>
        <begin position="1"/>
        <end position="34"/>
    </location>
</feature>
<dbReference type="Gene3D" id="2.40.10.10">
    <property type="entry name" value="Trypsin-like serine proteases"/>
    <property type="match status" value="1"/>
</dbReference>
<evidence type="ECO:0000256" key="4">
    <source>
        <dbReference type="SAM" id="SignalP"/>
    </source>
</evidence>
<evidence type="ECO:0000256" key="3">
    <source>
        <dbReference type="RuleBase" id="RU363034"/>
    </source>
</evidence>
<dbReference type="PROSITE" id="PS50240">
    <property type="entry name" value="TRYPSIN_DOM"/>
    <property type="match status" value="1"/>
</dbReference>
<dbReference type="InterPro" id="IPR043504">
    <property type="entry name" value="Peptidase_S1_PA_chymotrypsin"/>
</dbReference>
<evidence type="ECO:0000256" key="2">
    <source>
        <dbReference type="ARBA" id="ARBA00023157"/>
    </source>
</evidence>
<dbReference type="PRINTS" id="PR00722">
    <property type="entry name" value="CHYMOTRYPSIN"/>
</dbReference>
<keyword evidence="3" id="KW-0378">Hydrolase</keyword>
<dbReference type="GO" id="GO:0008233">
    <property type="term" value="F:peptidase activity"/>
    <property type="evidence" value="ECO:0007669"/>
    <property type="project" value="UniProtKB-KW"/>
</dbReference>
<evidence type="ECO:0000313" key="6">
    <source>
        <dbReference type="EMBL" id="GAA3355719.1"/>
    </source>
</evidence>
<keyword evidence="3 6" id="KW-0645">Protease</keyword>
<dbReference type="InterPro" id="IPR033116">
    <property type="entry name" value="TRYPSIN_SER"/>
</dbReference>
<dbReference type="InterPro" id="IPR009003">
    <property type="entry name" value="Peptidase_S1_PA"/>
</dbReference>
<comment type="caution">
    <text evidence="6">The sequence shown here is derived from an EMBL/GenBank/DDBJ whole genome shotgun (WGS) entry which is preliminary data.</text>
</comment>
<feature type="domain" description="Peptidase S1" evidence="5">
    <location>
        <begin position="50"/>
        <end position="274"/>
    </location>
</feature>
<dbReference type="PANTHER" id="PTHR24276:SF98">
    <property type="entry name" value="FI18310P1-RELATED"/>
    <property type="match status" value="1"/>
</dbReference>
<gene>
    <name evidence="6" type="ORF">GCM10020366_16950</name>
</gene>
<dbReference type="GO" id="GO:0006508">
    <property type="term" value="P:proteolysis"/>
    <property type="evidence" value="ECO:0007669"/>
    <property type="project" value="UniProtKB-KW"/>
</dbReference>
<dbReference type="SMART" id="SM00020">
    <property type="entry name" value="Tryp_SPc"/>
    <property type="match status" value="1"/>
</dbReference>
<sequence length="274" mass="27982">MTRTRRTHTRWWSAAGTLAAAALATVAITTPAGAGTAADEPAAAPISTRIVGGEYASTSEYPWVVYLTDSAGNQFCGGTIAAANKVITAAHCVTGGAPPEITVVSGRDDKNSDEGTETAVRDVWVHPDFQNASSGADVAVLTLDRDVTATPLPIATAGDLPEYRPGGATTVLGWGTTTEGGSPSSTLRQAHPPITSDQDCSRAYGGQYDPRGQVCAGLPGGGEDSCQGDSGGPLVAGDKLIGIVSWGNGCARPGQPGVYTRLGAYHDEVQAQLR</sequence>
<dbReference type="InterPro" id="IPR018114">
    <property type="entry name" value="TRYPSIN_HIS"/>
</dbReference>
<keyword evidence="7" id="KW-1185">Reference proteome</keyword>
<dbReference type="InterPro" id="IPR001254">
    <property type="entry name" value="Trypsin_dom"/>
</dbReference>
<protein>
    <submittedName>
        <fullName evidence="6">Serine protease</fullName>
    </submittedName>
</protein>
<evidence type="ECO:0000256" key="1">
    <source>
        <dbReference type="ARBA" id="ARBA00007664"/>
    </source>
</evidence>
<keyword evidence="4" id="KW-0732">Signal</keyword>
<keyword evidence="3" id="KW-0720">Serine protease</keyword>
<organism evidence="6 7">
    <name type="scientific">Saccharopolyspora gregorii</name>
    <dbReference type="NCBI Taxonomy" id="33914"/>
    <lineage>
        <taxon>Bacteria</taxon>
        <taxon>Bacillati</taxon>
        <taxon>Actinomycetota</taxon>
        <taxon>Actinomycetes</taxon>
        <taxon>Pseudonocardiales</taxon>
        <taxon>Pseudonocardiaceae</taxon>
        <taxon>Saccharopolyspora</taxon>
    </lineage>
</organism>
<dbReference type="InterPro" id="IPR001314">
    <property type="entry name" value="Peptidase_S1A"/>
</dbReference>
<keyword evidence="2" id="KW-1015">Disulfide bond</keyword>
<dbReference type="EMBL" id="BAAAYK010000038">
    <property type="protein sequence ID" value="GAA3355719.1"/>
    <property type="molecule type" value="Genomic_DNA"/>
</dbReference>
<dbReference type="PROSITE" id="PS00134">
    <property type="entry name" value="TRYPSIN_HIS"/>
    <property type="match status" value="1"/>
</dbReference>
<reference evidence="7" key="1">
    <citation type="journal article" date="2019" name="Int. J. Syst. Evol. Microbiol.">
        <title>The Global Catalogue of Microorganisms (GCM) 10K type strain sequencing project: providing services to taxonomists for standard genome sequencing and annotation.</title>
        <authorList>
            <consortium name="The Broad Institute Genomics Platform"/>
            <consortium name="The Broad Institute Genome Sequencing Center for Infectious Disease"/>
            <person name="Wu L."/>
            <person name="Ma J."/>
        </authorList>
    </citation>
    <scope>NUCLEOTIDE SEQUENCE [LARGE SCALE GENOMIC DNA]</scope>
    <source>
        <strain evidence="7">JCM 9687</strain>
    </source>
</reference>
<proteinExistence type="inferred from homology"/>
<name>A0ABP6RMW2_9PSEU</name>
<evidence type="ECO:0000259" key="5">
    <source>
        <dbReference type="PROSITE" id="PS50240"/>
    </source>
</evidence>
<dbReference type="CDD" id="cd00190">
    <property type="entry name" value="Tryp_SPc"/>
    <property type="match status" value="1"/>
</dbReference>
<accession>A0ABP6RMW2</accession>